<dbReference type="Gene3D" id="3.40.50.720">
    <property type="entry name" value="NAD(P)-binding Rossmann-like Domain"/>
    <property type="match status" value="1"/>
</dbReference>
<accession>A0A6A6BE42</accession>
<dbReference type="PROSITE" id="PS51257">
    <property type="entry name" value="PROKAR_LIPOPROTEIN"/>
    <property type="match status" value="1"/>
</dbReference>
<keyword evidence="2" id="KW-0560">Oxidoreductase</keyword>
<evidence type="ECO:0000256" key="2">
    <source>
        <dbReference type="ARBA" id="ARBA00023002"/>
    </source>
</evidence>
<dbReference type="GO" id="GO:0006694">
    <property type="term" value="P:steroid biosynthetic process"/>
    <property type="evidence" value="ECO:0007669"/>
    <property type="project" value="InterPro"/>
</dbReference>
<dbReference type="RefSeq" id="XP_033397247.1">
    <property type="nucleotide sequence ID" value="XM_033536982.1"/>
</dbReference>
<dbReference type="Proteomes" id="UP000799438">
    <property type="component" value="Unassembled WGS sequence"/>
</dbReference>
<dbReference type="InterPro" id="IPR050177">
    <property type="entry name" value="Lipid_A_modif_metabolic_enz"/>
</dbReference>
<protein>
    <recommendedName>
        <fullName evidence="3">3-beta hydroxysteroid dehydrogenase/isomerase domain-containing protein</fullName>
    </recommendedName>
</protein>
<dbReference type="AlphaFoldDB" id="A0A6A6BE42"/>
<keyword evidence="5" id="KW-1185">Reference proteome</keyword>
<dbReference type="EMBL" id="ML995487">
    <property type="protein sequence ID" value="KAF2141534.1"/>
    <property type="molecule type" value="Genomic_DNA"/>
</dbReference>
<gene>
    <name evidence="4" type="ORF">K452DRAFT_228725</name>
</gene>
<sequence length="373" mass="40730">MASTKYEPFASVLVTGGCGFVGHHAIAGLIKAQPECAITAIDIDISNTLPGASYHRVDITDSKVLHSFIRSLNPPPQVIIHAACAPILARDHSILWGVNVDGTRNLLDAARDVGTVKAFVHCSSSSVVHDNRTHLIEADENLPVLQPPAQKRVYTVTKAVAEKDVLAANRSSASKDGSTMLTVAIRPCTLFGPGNDLFISKIINVVETGRARLQLGEGTNQWDFCYIDNLIHGLFLAASALLRAANEPPLPADRRVEGEPINITNLGRLPFWGFTLAVADALGKPVPKKDIVKIPLWVGLIMGFVAEWGVWLFSLDKKEAGMSVETVGYTYLIRTLKCDKARERLGYAPLVELHEGIRRTIEEYKKQQGKKEK</sequence>
<proteinExistence type="inferred from homology"/>
<dbReference type="GO" id="GO:0016616">
    <property type="term" value="F:oxidoreductase activity, acting on the CH-OH group of donors, NAD or NADP as acceptor"/>
    <property type="evidence" value="ECO:0007669"/>
    <property type="project" value="InterPro"/>
</dbReference>
<evidence type="ECO:0000256" key="1">
    <source>
        <dbReference type="ARBA" id="ARBA00009219"/>
    </source>
</evidence>
<dbReference type="InterPro" id="IPR002225">
    <property type="entry name" value="3Beta_OHSteriod_DH/Estase"/>
</dbReference>
<feature type="domain" description="3-beta hydroxysteroid dehydrogenase/isomerase" evidence="3">
    <location>
        <begin position="13"/>
        <end position="287"/>
    </location>
</feature>
<evidence type="ECO:0000313" key="5">
    <source>
        <dbReference type="Proteomes" id="UP000799438"/>
    </source>
</evidence>
<name>A0A6A6BE42_9PEZI</name>
<reference evidence="4" key="1">
    <citation type="journal article" date="2020" name="Stud. Mycol.">
        <title>101 Dothideomycetes genomes: a test case for predicting lifestyles and emergence of pathogens.</title>
        <authorList>
            <person name="Haridas S."/>
            <person name="Albert R."/>
            <person name="Binder M."/>
            <person name="Bloem J."/>
            <person name="Labutti K."/>
            <person name="Salamov A."/>
            <person name="Andreopoulos B."/>
            <person name="Baker S."/>
            <person name="Barry K."/>
            <person name="Bills G."/>
            <person name="Bluhm B."/>
            <person name="Cannon C."/>
            <person name="Castanera R."/>
            <person name="Culley D."/>
            <person name="Daum C."/>
            <person name="Ezra D."/>
            <person name="Gonzalez J."/>
            <person name="Henrissat B."/>
            <person name="Kuo A."/>
            <person name="Liang C."/>
            <person name="Lipzen A."/>
            <person name="Lutzoni F."/>
            <person name="Magnuson J."/>
            <person name="Mondo S."/>
            <person name="Nolan M."/>
            <person name="Ohm R."/>
            <person name="Pangilinan J."/>
            <person name="Park H.-J."/>
            <person name="Ramirez L."/>
            <person name="Alfaro M."/>
            <person name="Sun H."/>
            <person name="Tritt A."/>
            <person name="Yoshinaga Y."/>
            <person name="Zwiers L.-H."/>
            <person name="Turgeon B."/>
            <person name="Goodwin S."/>
            <person name="Spatafora J."/>
            <person name="Crous P."/>
            <person name="Grigoriev I."/>
        </authorList>
    </citation>
    <scope>NUCLEOTIDE SEQUENCE</scope>
    <source>
        <strain evidence="4">CBS 121167</strain>
    </source>
</reference>
<dbReference type="SUPFAM" id="SSF51735">
    <property type="entry name" value="NAD(P)-binding Rossmann-fold domains"/>
    <property type="match status" value="1"/>
</dbReference>
<dbReference type="GeneID" id="54294478"/>
<organism evidence="4 5">
    <name type="scientific">Aplosporella prunicola CBS 121167</name>
    <dbReference type="NCBI Taxonomy" id="1176127"/>
    <lineage>
        <taxon>Eukaryota</taxon>
        <taxon>Fungi</taxon>
        <taxon>Dikarya</taxon>
        <taxon>Ascomycota</taxon>
        <taxon>Pezizomycotina</taxon>
        <taxon>Dothideomycetes</taxon>
        <taxon>Dothideomycetes incertae sedis</taxon>
        <taxon>Botryosphaeriales</taxon>
        <taxon>Aplosporellaceae</taxon>
        <taxon>Aplosporella</taxon>
    </lineage>
</organism>
<dbReference type="PANTHER" id="PTHR43245:SF51">
    <property type="entry name" value="SHORT CHAIN DEHYDROGENASE_REDUCTASE FAMILY 42E, MEMBER 2"/>
    <property type="match status" value="1"/>
</dbReference>
<comment type="similarity">
    <text evidence="1">Belongs to the 3-beta-HSD family.</text>
</comment>
<dbReference type="Pfam" id="PF01073">
    <property type="entry name" value="3Beta_HSD"/>
    <property type="match status" value="1"/>
</dbReference>
<evidence type="ECO:0000259" key="3">
    <source>
        <dbReference type="Pfam" id="PF01073"/>
    </source>
</evidence>
<dbReference type="InterPro" id="IPR036291">
    <property type="entry name" value="NAD(P)-bd_dom_sf"/>
</dbReference>
<evidence type="ECO:0000313" key="4">
    <source>
        <dbReference type="EMBL" id="KAF2141534.1"/>
    </source>
</evidence>
<dbReference type="OrthoDB" id="10058185at2759"/>
<dbReference type="PANTHER" id="PTHR43245">
    <property type="entry name" value="BIFUNCTIONAL POLYMYXIN RESISTANCE PROTEIN ARNA"/>
    <property type="match status" value="1"/>
</dbReference>